<dbReference type="AlphaFoldDB" id="X6P845"/>
<feature type="region of interest" description="Disordered" evidence="1">
    <location>
        <begin position="1"/>
        <end position="117"/>
    </location>
</feature>
<evidence type="ECO:0000313" key="2">
    <source>
        <dbReference type="EMBL" id="ETO34710.1"/>
    </source>
</evidence>
<keyword evidence="3" id="KW-1185">Reference proteome</keyword>
<protein>
    <submittedName>
        <fullName evidence="2">Uncharacterized protein</fullName>
    </submittedName>
</protein>
<evidence type="ECO:0000256" key="1">
    <source>
        <dbReference type="SAM" id="MobiDB-lite"/>
    </source>
</evidence>
<evidence type="ECO:0000313" key="3">
    <source>
        <dbReference type="Proteomes" id="UP000023152"/>
    </source>
</evidence>
<comment type="caution">
    <text evidence="2">The sequence shown here is derived from an EMBL/GenBank/DDBJ whole genome shotgun (WGS) entry which is preliminary data.</text>
</comment>
<proteinExistence type="predicted"/>
<dbReference type="Proteomes" id="UP000023152">
    <property type="component" value="Unassembled WGS sequence"/>
</dbReference>
<gene>
    <name evidence="2" type="ORF">RFI_02380</name>
</gene>
<sequence length="237" mass="27011">MSEVEEDVGSDVSDLEKDNNNKGNINLEDLQKQRLHLEEQLKQQVQRMTPAKELNKANVNKNMLSVPTKKNKKGKDIESASDLSSAEESEELNTDDSADATNEEESENDVNLESVTRERRQSNLVRINTQTKWSEDQMDALKGELLDQISQMATQNTQRDTNFNAYSNYHTNHYHPQHTNGQLNNNLEQLNGTTSTQAKVEVNVHNIASQCNFFKCHLNSSKKGDSKRVFSRERDNT</sequence>
<dbReference type="EMBL" id="ASPP01002339">
    <property type="protein sequence ID" value="ETO34710.1"/>
    <property type="molecule type" value="Genomic_DNA"/>
</dbReference>
<name>X6P845_RETFI</name>
<accession>X6P845</accession>
<feature type="compositionally biased region" description="Basic and acidic residues" evidence="1">
    <location>
        <begin position="29"/>
        <end position="41"/>
    </location>
</feature>
<reference evidence="2 3" key="1">
    <citation type="journal article" date="2013" name="Curr. Biol.">
        <title>The Genome of the Foraminiferan Reticulomyxa filosa.</title>
        <authorList>
            <person name="Glockner G."/>
            <person name="Hulsmann N."/>
            <person name="Schleicher M."/>
            <person name="Noegel A.A."/>
            <person name="Eichinger L."/>
            <person name="Gallinger C."/>
            <person name="Pawlowski J."/>
            <person name="Sierra R."/>
            <person name="Euteneuer U."/>
            <person name="Pillet L."/>
            <person name="Moustafa A."/>
            <person name="Platzer M."/>
            <person name="Groth M."/>
            <person name="Szafranski K."/>
            <person name="Schliwa M."/>
        </authorList>
    </citation>
    <scope>NUCLEOTIDE SEQUENCE [LARGE SCALE GENOMIC DNA]</scope>
</reference>
<feature type="compositionally biased region" description="Acidic residues" evidence="1">
    <location>
        <begin position="85"/>
        <end position="110"/>
    </location>
</feature>
<organism evidence="2 3">
    <name type="scientific">Reticulomyxa filosa</name>
    <dbReference type="NCBI Taxonomy" id="46433"/>
    <lineage>
        <taxon>Eukaryota</taxon>
        <taxon>Sar</taxon>
        <taxon>Rhizaria</taxon>
        <taxon>Retaria</taxon>
        <taxon>Foraminifera</taxon>
        <taxon>Monothalamids</taxon>
        <taxon>Reticulomyxidae</taxon>
        <taxon>Reticulomyxa</taxon>
    </lineage>
</organism>